<organism evidence="1 2">
    <name type="scientific">Dryococelus australis</name>
    <dbReference type="NCBI Taxonomy" id="614101"/>
    <lineage>
        <taxon>Eukaryota</taxon>
        <taxon>Metazoa</taxon>
        <taxon>Ecdysozoa</taxon>
        <taxon>Arthropoda</taxon>
        <taxon>Hexapoda</taxon>
        <taxon>Insecta</taxon>
        <taxon>Pterygota</taxon>
        <taxon>Neoptera</taxon>
        <taxon>Polyneoptera</taxon>
        <taxon>Phasmatodea</taxon>
        <taxon>Verophasmatodea</taxon>
        <taxon>Anareolatae</taxon>
        <taxon>Phasmatidae</taxon>
        <taxon>Eurycanthinae</taxon>
        <taxon>Dryococelus</taxon>
    </lineage>
</organism>
<protein>
    <submittedName>
        <fullName evidence="1">Uncharacterized protein</fullName>
    </submittedName>
</protein>
<keyword evidence="2" id="KW-1185">Reference proteome</keyword>
<comment type="caution">
    <text evidence="1">The sequence shown here is derived from an EMBL/GenBank/DDBJ whole genome shotgun (WGS) entry which is preliminary data.</text>
</comment>
<name>A0ABQ9IIQ3_9NEOP</name>
<reference evidence="1 2" key="1">
    <citation type="submission" date="2023-02" db="EMBL/GenBank/DDBJ databases">
        <title>LHISI_Scaffold_Assembly.</title>
        <authorList>
            <person name="Stuart O.P."/>
            <person name="Cleave R."/>
            <person name="Magrath M.J.L."/>
            <person name="Mikheyev A.S."/>
        </authorList>
    </citation>
    <scope>NUCLEOTIDE SEQUENCE [LARGE SCALE GENOMIC DNA]</scope>
    <source>
        <strain evidence="1">Daus_M_001</strain>
        <tissue evidence="1">Leg muscle</tissue>
    </source>
</reference>
<dbReference type="Proteomes" id="UP001159363">
    <property type="component" value="Chromosome 1"/>
</dbReference>
<dbReference type="PANTHER" id="PTHR46113:SF1">
    <property type="entry name" value="PEPTIDASE M17 LEUCYL AMINOPEPTIDASE N-TERMINAL DOMAIN-CONTAINING PROTEIN"/>
    <property type="match status" value="1"/>
</dbReference>
<dbReference type="EMBL" id="JARBHB010000001">
    <property type="protein sequence ID" value="KAJ8896580.1"/>
    <property type="molecule type" value="Genomic_DNA"/>
</dbReference>
<evidence type="ECO:0000313" key="2">
    <source>
        <dbReference type="Proteomes" id="UP001159363"/>
    </source>
</evidence>
<dbReference type="PANTHER" id="PTHR46113">
    <property type="entry name" value="SNAC DOMAIN-CONTAINING PROTEIN"/>
    <property type="match status" value="1"/>
</dbReference>
<evidence type="ECO:0000313" key="1">
    <source>
        <dbReference type="EMBL" id="KAJ8896580.1"/>
    </source>
</evidence>
<proteinExistence type="predicted"/>
<sequence>MLHFLSERVRIDEPLKADYKQARATVQHLMIVNDNAERGVALMQEYNALITKNEDQKQYLLQVLEQHRHRYPNRKKTTLISNEYSECE</sequence>
<accession>A0ABQ9IIQ3</accession>
<gene>
    <name evidence="1" type="ORF">PR048_001924</name>
</gene>